<proteinExistence type="predicted"/>
<evidence type="ECO:0000256" key="1">
    <source>
        <dbReference type="SAM" id="MobiDB-lite"/>
    </source>
</evidence>
<dbReference type="KEGG" id="lins:G7067_04930"/>
<dbReference type="EMBL" id="CP049934">
    <property type="protein sequence ID" value="QIM15911.1"/>
    <property type="molecule type" value="Genomic_DNA"/>
</dbReference>
<keyword evidence="4" id="KW-1185">Reference proteome</keyword>
<reference evidence="3 4" key="1">
    <citation type="submission" date="2020-03" db="EMBL/GenBank/DDBJ databases">
        <title>Leucobacter sp. nov., isolated from beetles.</title>
        <authorList>
            <person name="Hyun D.-W."/>
            <person name="Bae J.-W."/>
        </authorList>
    </citation>
    <scope>NUCLEOTIDE SEQUENCE [LARGE SCALE GENOMIC DNA]</scope>
    <source>
        <strain evidence="3 4">HDW9B</strain>
    </source>
</reference>
<accession>A0A6G8FHT3</accession>
<sequence length="145" mass="15357">MTTDAQTPGQDPVQDQGASALTEPLAQDPAQNPEQDPVQDQGASALTEPLAQDPAQNPEQDPTQPAATAATTATQQVRKTPYRPRPRTGPIVWGALILAFCGYVVQRTLARGDIDATVWITAMTIGLGVLLLAVGGAVLIRNRRH</sequence>
<gene>
    <name evidence="3" type="ORF">G7067_04930</name>
</gene>
<feature type="transmembrane region" description="Helical" evidence="2">
    <location>
        <begin position="118"/>
        <end position="140"/>
    </location>
</feature>
<feature type="compositionally biased region" description="Low complexity" evidence="1">
    <location>
        <begin position="62"/>
        <end position="76"/>
    </location>
</feature>
<evidence type="ECO:0000313" key="3">
    <source>
        <dbReference type="EMBL" id="QIM15911.1"/>
    </source>
</evidence>
<feature type="transmembrane region" description="Helical" evidence="2">
    <location>
        <begin position="88"/>
        <end position="106"/>
    </location>
</feature>
<dbReference type="AlphaFoldDB" id="A0A6G8FHT3"/>
<keyword evidence="2" id="KW-1133">Transmembrane helix</keyword>
<evidence type="ECO:0000256" key="2">
    <source>
        <dbReference type="SAM" id="Phobius"/>
    </source>
</evidence>
<name>A0A6G8FHT3_9MICO</name>
<protein>
    <submittedName>
        <fullName evidence="3">Uncharacterized protein</fullName>
    </submittedName>
</protein>
<keyword evidence="2" id="KW-0812">Transmembrane</keyword>
<organism evidence="3 4">
    <name type="scientific">Leucobacter insecticola</name>
    <dbReference type="NCBI Taxonomy" id="2714934"/>
    <lineage>
        <taxon>Bacteria</taxon>
        <taxon>Bacillati</taxon>
        <taxon>Actinomycetota</taxon>
        <taxon>Actinomycetes</taxon>
        <taxon>Micrococcales</taxon>
        <taxon>Microbacteriaceae</taxon>
        <taxon>Leucobacter</taxon>
    </lineage>
</organism>
<dbReference type="Proteomes" id="UP000501387">
    <property type="component" value="Chromosome"/>
</dbReference>
<feature type="region of interest" description="Disordered" evidence="1">
    <location>
        <begin position="1"/>
        <end position="87"/>
    </location>
</feature>
<evidence type="ECO:0000313" key="4">
    <source>
        <dbReference type="Proteomes" id="UP000501387"/>
    </source>
</evidence>
<keyword evidence="2" id="KW-0472">Membrane</keyword>
<dbReference type="RefSeq" id="WP_166322418.1">
    <property type="nucleotide sequence ID" value="NZ_CP049934.1"/>
</dbReference>